<reference evidence="4 5" key="1">
    <citation type="submission" date="2024-04" db="EMBL/GenBank/DDBJ databases">
        <authorList>
            <person name="Waldvogel A.-M."/>
            <person name="Schoenle A."/>
        </authorList>
    </citation>
    <scope>NUCLEOTIDE SEQUENCE [LARGE SCALE GENOMIC DNA]</scope>
</reference>
<gene>
    <name evidence="4" type="ORF">KC01_LOCUS31417</name>
</gene>
<proteinExistence type="predicted"/>
<dbReference type="InterPro" id="IPR048992">
    <property type="entry name" value="Stereocilin_LRR"/>
</dbReference>
<dbReference type="Pfam" id="PF21058">
    <property type="entry name" value="Stereocilin"/>
    <property type="match status" value="1"/>
</dbReference>
<dbReference type="GO" id="GO:0007160">
    <property type="term" value="P:cell-matrix adhesion"/>
    <property type="evidence" value="ECO:0007669"/>
    <property type="project" value="TreeGrafter"/>
</dbReference>
<protein>
    <recommendedName>
        <fullName evidence="3">Stereocilin LRR domain-containing protein</fullName>
    </recommendedName>
</protein>
<dbReference type="InterPro" id="IPR026664">
    <property type="entry name" value="Stereocilin-rel"/>
</dbReference>
<keyword evidence="2" id="KW-0325">Glycoprotein</keyword>
<dbReference type="GO" id="GO:0009986">
    <property type="term" value="C:cell surface"/>
    <property type="evidence" value="ECO:0007669"/>
    <property type="project" value="TreeGrafter"/>
</dbReference>
<evidence type="ECO:0000256" key="2">
    <source>
        <dbReference type="ARBA" id="ARBA00023180"/>
    </source>
</evidence>
<feature type="domain" description="Stereocilin LRR" evidence="3">
    <location>
        <begin position="582"/>
        <end position="976"/>
    </location>
</feature>
<evidence type="ECO:0000256" key="1">
    <source>
        <dbReference type="ARBA" id="ARBA00022729"/>
    </source>
</evidence>
<keyword evidence="1" id="KW-0732">Signal</keyword>
<accession>A0AAV2LU93</accession>
<dbReference type="PANTHER" id="PTHR23412:SF19">
    <property type="entry name" value="STEREOCILIN 1"/>
    <property type="match status" value="1"/>
</dbReference>
<organism evidence="4 5">
    <name type="scientific">Knipowitschia caucasica</name>
    <name type="common">Caucasian dwarf goby</name>
    <name type="synonym">Pomatoschistus caucasicus</name>
    <dbReference type="NCBI Taxonomy" id="637954"/>
    <lineage>
        <taxon>Eukaryota</taxon>
        <taxon>Metazoa</taxon>
        <taxon>Chordata</taxon>
        <taxon>Craniata</taxon>
        <taxon>Vertebrata</taxon>
        <taxon>Euteleostomi</taxon>
        <taxon>Actinopterygii</taxon>
        <taxon>Neopterygii</taxon>
        <taxon>Teleostei</taxon>
        <taxon>Neoteleostei</taxon>
        <taxon>Acanthomorphata</taxon>
        <taxon>Gobiaria</taxon>
        <taxon>Gobiiformes</taxon>
        <taxon>Gobioidei</taxon>
        <taxon>Gobiidae</taxon>
        <taxon>Gobiinae</taxon>
        <taxon>Knipowitschia</taxon>
    </lineage>
</organism>
<sequence length="1616" mass="179987">MRLTGGAGVLFGEEPRCDVILASFICAVQQASSESKIIHRKSNPTPTSPTNLEEIGRLVAQIHSLSDPKVQGRSSLDPLPVDGTDINAYYSIISTLYVLLQPLMREGFVQDLPQTLVCILSERQDCGTEAELIRTVSTEMGPAFLTVLRSLTSPTCSSLGAEGKSYSFFKTYLHMSDSTVETLSEIQDMFFDILTYFPGAGDLVNAVSGLVDTMMKYVLEVLFSLLEVPIEYVMIALQIGIRVPTLDEQGMCEHGDLKQLIMWGLRHNVSWSFSTAFIDILLDMFLAPDQYLCSPPGFCPPSTGPLQRSYLESNTDIYHNILLQCNHQHLAKLNDTICPEIISGLRQPSSAFVLMLCQALSSLNARQIESVWRNGCYIFEAVMSPLASRTASNCPFIGPFPSPGFYAAHTVSPLEEVPLRIVREASNLNQLACNYNSWMNNILVDPVLVSLCGDNQHPLNAWLRTACNDTEEIDKAHLIQQVCRYTEWTKPTIVDMTEVAVCAEDLAKKFNWTCTQDLTRACLPGVGQNAMLQVVVRCWLETMRSRMEEVLTPQVTTMLDQAVSLAVVSLLALEEIQNTTYHVAQNIRLNVLMTVDKFLKKETNFDKKRVMLQCFGRVLTSLMQTPRGAAQEDFVFFQEFFNIPVDTVREVLSGSHISTIRMLLVYYSRHKNSLQLPQKYLPTLASVLFQTHLFSDVTLFSELAPLLTLTSPSDILAMPLLQKDNEVREIINLKLNQMTLEQRLAFGAWFGTALDPITIIRGQQSLIRAIGNLSAYLPFYYFQHLSAAQLLDGLDVLMNNTLSPIKQGFIAQRVIGTYSNLTAQDFIRLGNITCHADPEDLIAYNGTKAFPVIQEAIRNCTRNGLNLPSRLLSLLLLNGAQSKDPSTMTAEQSSETAHLLPMLGVSYIQSLSPQHLLHMLPVIKTVTFSPAQASVIVEKLSSVVKLNSPGTLQQLGSLVVGVKSEFLLTLTSEKLLSSLPSMAQQTPKFNPAQANAISTKLWGFLDVPSWLDEVEPLLLSTPLVSVMSRTVQLVNNLSTTATKPWNTQQAQAIFNKVLDINPSLIKEDFQSLGTLGHGVSCKVLLERMRANKSPSSVRKILYFLRQQLSPLHTTLKTCVVNEVNNYDFFIDVLKDFGAELALSIPLSIIRHFDVNYMDSLREIIIREPQYFLKLSRRKQELLVDRIVQRLSMSTDGTSKMDIVAQMLQITNSFGPVETWTKATLSQVGRFIFFLPINKLQQIPLELMSVTGIERLFMSQQQWEQGPVGSQCLDASEKRSNFEKQQFVLQFFLGFLKVIATPTTVPTCEILHSTTPSVWTPNSLANMSSSAFVNCLELMGLDPFVSYYHRVQLLQKLKKLYGPVSSFSQSLISQLGRIAVEMTNEELRSLQLSDRNIISALGAVDLWTRTQQEILFAAVLTSTQQSVSQLDSSLLVAMGHFVCGAKASQIIYFNAVEFSKAVLYLGQLKLQCDEEQLRAMIGLLSHALAFGLVPFWKSDVFMEIGIIAAGLTDIDMSSLVKDQIEGITPLAISAVPPTKFSVAFRPHQISMFSYDQADAVPIPVIDALSYMQKQALAMVLNPWEDRLVDFRGRSLALALSPCPVCVLLGSLMLMLQT</sequence>
<dbReference type="PANTHER" id="PTHR23412">
    <property type="entry name" value="STEREOCILIN RELATED"/>
    <property type="match status" value="1"/>
</dbReference>
<evidence type="ECO:0000313" key="5">
    <source>
        <dbReference type="Proteomes" id="UP001497482"/>
    </source>
</evidence>
<name>A0AAV2LU93_KNICA</name>
<keyword evidence="5" id="KW-1185">Reference proteome</keyword>
<evidence type="ECO:0000259" key="3">
    <source>
        <dbReference type="Pfam" id="PF21058"/>
    </source>
</evidence>
<evidence type="ECO:0000313" key="4">
    <source>
        <dbReference type="EMBL" id="CAL1603789.1"/>
    </source>
</evidence>
<dbReference type="Proteomes" id="UP001497482">
    <property type="component" value="Chromosome 4"/>
</dbReference>
<dbReference type="EMBL" id="OZ035826">
    <property type="protein sequence ID" value="CAL1603789.1"/>
    <property type="molecule type" value="Genomic_DNA"/>
</dbReference>